<evidence type="ECO:0000313" key="4">
    <source>
        <dbReference type="EMBL" id="MBW6437343.1"/>
    </source>
</evidence>
<gene>
    <name evidence="4" type="ORF">KZ829_26765</name>
</gene>
<dbReference type="SUPFAM" id="SSF47203">
    <property type="entry name" value="Acyl-CoA dehydrogenase C-terminal domain-like"/>
    <property type="match status" value="1"/>
</dbReference>
<feature type="domain" description="Acyl-CoA dehydrogenase C-terminal" evidence="3">
    <location>
        <begin position="239"/>
        <end position="369"/>
    </location>
</feature>
<dbReference type="RefSeq" id="WP_220146687.1">
    <property type="nucleotide sequence ID" value="NZ_JAHXZI010000015.1"/>
</dbReference>
<dbReference type="InterPro" id="IPR037069">
    <property type="entry name" value="AcylCoA_DH/ox_N_sf"/>
</dbReference>
<dbReference type="InterPro" id="IPR046373">
    <property type="entry name" value="Acyl-CoA_Oxase/DH_mid-dom_sf"/>
</dbReference>
<dbReference type="Gene3D" id="1.10.540.10">
    <property type="entry name" value="Acyl-CoA dehydrogenase/oxidase, N-terminal domain"/>
    <property type="match status" value="1"/>
</dbReference>
<comment type="caution">
    <text evidence="4">The sequence shown here is derived from an EMBL/GenBank/DDBJ whole genome shotgun (WGS) entry which is preliminary data.</text>
</comment>
<dbReference type="Pfam" id="PF08028">
    <property type="entry name" value="Acyl-CoA_dh_2"/>
    <property type="match status" value="1"/>
</dbReference>
<keyword evidence="5" id="KW-1185">Reference proteome</keyword>
<organism evidence="4 5">
    <name type="scientific">Actinoplanes hulinensis</name>
    <dbReference type="NCBI Taxonomy" id="1144547"/>
    <lineage>
        <taxon>Bacteria</taxon>
        <taxon>Bacillati</taxon>
        <taxon>Actinomycetota</taxon>
        <taxon>Actinomycetes</taxon>
        <taxon>Micromonosporales</taxon>
        <taxon>Micromonosporaceae</taxon>
        <taxon>Actinoplanes</taxon>
    </lineage>
</organism>
<dbReference type="Pfam" id="PF02771">
    <property type="entry name" value="Acyl-CoA_dh_N"/>
    <property type="match status" value="1"/>
</dbReference>
<proteinExistence type="predicted"/>
<dbReference type="InterPro" id="IPR009100">
    <property type="entry name" value="AcylCoA_DH/oxidase_NM_dom_sf"/>
</dbReference>
<dbReference type="SUPFAM" id="SSF56645">
    <property type="entry name" value="Acyl-CoA dehydrogenase NM domain-like"/>
    <property type="match status" value="1"/>
</dbReference>
<accession>A0ABS7B8Q0</accession>
<dbReference type="InterPro" id="IPR013107">
    <property type="entry name" value="Acyl-CoA_DH_C"/>
</dbReference>
<evidence type="ECO:0000313" key="5">
    <source>
        <dbReference type="Proteomes" id="UP001519863"/>
    </source>
</evidence>
<dbReference type="Gene3D" id="1.20.140.10">
    <property type="entry name" value="Butyryl-CoA Dehydrogenase, subunit A, domain 3"/>
    <property type="match status" value="1"/>
</dbReference>
<dbReference type="PANTHER" id="PTHR43884">
    <property type="entry name" value="ACYL-COA DEHYDROGENASE"/>
    <property type="match status" value="1"/>
</dbReference>
<feature type="domain" description="Acyl-CoA dehydrogenase/oxidase N-terminal" evidence="2">
    <location>
        <begin position="7"/>
        <end position="89"/>
    </location>
</feature>
<dbReference type="InterPro" id="IPR036250">
    <property type="entry name" value="AcylCo_DH-like_C"/>
</dbReference>
<dbReference type="PANTHER" id="PTHR43884:SF25">
    <property type="entry name" value="ACYL-COA DEHYDROGENASE YDBM-RELATED"/>
    <property type="match status" value="1"/>
</dbReference>
<dbReference type="Proteomes" id="UP001519863">
    <property type="component" value="Unassembled WGS sequence"/>
</dbReference>
<dbReference type="Gene3D" id="2.40.110.10">
    <property type="entry name" value="Butyryl-CoA Dehydrogenase, subunit A, domain 2"/>
    <property type="match status" value="1"/>
</dbReference>
<name>A0ABS7B8Q0_9ACTN</name>
<keyword evidence="1" id="KW-0560">Oxidoreductase</keyword>
<dbReference type="EMBL" id="JAHXZI010000015">
    <property type="protein sequence ID" value="MBW6437343.1"/>
    <property type="molecule type" value="Genomic_DNA"/>
</dbReference>
<dbReference type="PIRSF" id="PIRSF016578">
    <property type="entry name" value="HsaA"/>
    <property type="match status" value="1"/>
</dbReference>
<evidence type="ECO:0000259" key="2">
    <source>
        <dbReference type="Pfam" id="PF02771"/>
    </source>
</evidence>
<protein>
    <submittedName>
        <fullName evidence="4">Acyl-CoA dehydrogenase family protein</fullName>
    </submittedName>
</protein>
<dbReference type="InterPro" id="IPR013786">
    <property type="entry name" value="AcylCoA_DH/ox_N"/>
</dbReference>
<evidence type="ECO:0000256" key="1">
    <source>
        <dbReference type="ARBA" id="ARBA00023002"/>
    </source>
</evidence>
<evidence type="ECO:0000259" key="3">
    <source>
        <dbReference type="Pfam" id="PF08028"/>
    </source>
</evidence>
<reference evidence="4 5" key="1">
    <citation type="journal article" date="2013" name="Antonie Van Leeuwenhoek">
        <title>Actinoplanes hulinensis sp. nov., a novel actinomycete isolated from soybean root (Glycine max (L.) Merr).</title>
        <authorList>
            <person name="Shen Y."/>
            <person name="Liu C."/>
            <person name="Wang X."/>
            <person name="Zhao J."/>
            <person name="Jia F."/>
            <person name="Zhang Y."/>
            <person name="Wang L."/>
            <person name="Yang D."/>
            <person name="Xiang W."/>
        </authorList>
    </citation>
    <scope>NUCLEOTIDE SEQUENCE [LARGE SCALE GENOMIC DNA]</scope>
    <source>
        <strain evidence="4 5">NEAU-M9</strain>
    </source>
</reference>
<sequence length="390" mass="40701">MGGNDMQELVDRARALTPSLQARADQLDTVRRLPSDLVAELRSAGFFRMFVPRSHGGHEIDLRTGMAVLEALATADPAVGWTVMIGSETPQLMAFLGRETFDKMYAAGPDVIVAGGFNAQGTAIPAGDGFQVDGRWAFGSGSTHADWIFGNCVVLGADGGPQPGPVPGTPLMRSVLVPASQARVVDTWQVLGLRGTGSHDVEIRGVRVPGEHTFDLFAGTPSVPGPGFTSPLTHFILHLGAVAVGIAQGALDATVEIATSGKQRLYARARLADSQLFQANLGRADLSLRAARALLESTADEVWALCSGDPAGLAAIGPRVSATLTWVTDAALSVVDTCYRSGGGQVARDASPVQRRFRDMHTFSQHAAAAEGWLSGHGAALVGAPGGLSY</sequence>